<sequence>MVLLLLKDDAEIISKALKISLTAAGVPASASAGSRTTAADVVAELLELAEELVNQAGDATSPDEVAARWEDTSARRSLFDRAIVGRLSESDGSYAVVDYLISCYARVGELRSRKSSMLTPELADMYSYVTDLCVSYASIALLNPTMFPQPADVEAEGVLRLLRPLKADSLPQGFLSSLCARLQEEGTLTELGLPLYAKLAEEVGDTKFTILTDFTPAYRALNGLVREKPLGALLATDPNFLGGPLARNGALLQMGARLGPFLGLAVFPSDPALAAACFPDTSSPPILENSMSSLRLSTGVVQRALTNVAKELLKNPEAKEPFFKLIAAACSLNQSRAQQWFPHAESQRLLHAIAPQHIEPPQAMRTYSHDGFMANLAAILLALCEPFTPPDSPHASKIDPSYLLSTHRIDLKDETRLCATADDVMYWLDSRNPDLRQRYLDRLAAEGIVAPDDDDSPPLEVSTSFGTVTEYFFLTMRVLHVGLLPSYSMLEKLQKEYGRWHQDLQIREQELMRLRAGGHHSSGVTAQLEAEVTQLKKWIDAVKQCVLAYQTHLSDPALVTSCVRYFRLVSRWLVATACPPPEGLPLPEKVPRLFAALPEYCMSDVADFLKHITALAPQSFEQMDATELYDFVTLMVTFVGAPRYVKNPYLRATFTKLLCYLVPKKDDDTGRRHASDRLAAVFHSHPLAQKHLAPAIMQFFVDVEFTGSHTSAYDKYEYRQDMSQILEYFWDTPVYKKTMIGFARNTKKFVRFVNMLINDSIYSMNEALTKLASIKQTQSEMADEASWSAMQPRDRQRRTQEYHQYEGHARYFMNFINEVLNMVQYLSSEPEIAQIFMLPELAPRMAVMLNHFLVELVGPKCANLKVKNMEKYHFHPIKLLGEIIATILHFAPFAAFEVAMVRDERSFDANNLRKAARVLGGRLFETTLRPEQLELLEKFAGRCVDAKEREAAYEADLGEVPEEFLDPITAELMQDPVKLPSGHSVDRAVISRHLLSDETDPFSRARCTVEMLIENPELKAQIEEWKASRKVSIHAGASGSSATPMDED</sequence>
<organism evidence="12 13">
    <name type="scientific">Chrysochromulina tobinii</name>
    <dbReference type="NCBI Taxonomy" id="1460289"/>
    <lineage>
        <taxon>Eukaryota</taxon>
        <taxon>Haptista</taxon>
        <taxon>Haptophyta</taxon>
        <taxon>Prymnesiophyceae</taxon>
        <taxon>Prymnesiales</taxon>
        <taxon>Chrysochromulinaceae</taxon>
        <taxon>Chrysochromulina</taxon>
    </lineage>
</organism>
<keyword evidence="7" id="KW-0963">Cytoplasm</keyword>
<evidence type="ECO:0000256" key="3">
    <source>
        <dbReference type="ARBA" id="ARBA00004496"/>
    </source>
</evidence>
<dbReference type="InterPro" id="IPR013083">
    <property type="entry name" value="Znf_RING/FYVE/PHD"/>
</dbReference>
<evidence type="ECO:0000256" key="7">
    <source>
        <dbReference type="ARBA" id="ARBA00022490"/>
    </source>
</evidence>
<dbReference type="PANTHER" id="PTHR13931:SF2">
    <property type="entry name" value="UBIQUITIN CONJUGATION FACTOR E4 B"/>
    <property type="match status" value="1"/>
</dbReference>
<dbReference type="GO" id="GO:0034450">
    <property type="term" value="F:ubiquitin-ubiquitin ligase activity"/>
    <property type="evidence" value="ECO:0007669"/>
    <property type="project" value="InterPro"/>
</dbReference>
<comment type="caution">
    <text evidence="12">The sequence shown here is derived from an EMBL/GenBank/DDBJ whole genome shotgun (WGS) entry which is preliminary data.</text>
</comment>
<dbReference type="Gene3D" id="3.30.40.10">
    <property type="entry name" value="Zinc/RING finger domain, C3HC4 (zinc finger)"/>
    <property type="match status" value="1"/>
</dbReference>
<dbReference type="AlphaFoldDB" id="A0A0M0KBH4"/>
<dbReference type="GO" id="GO:0005737">
    <property type="term" value="C:cytoplasm"/>
    <property type="evidence" value="ECO:0007669"/>
    <property type="project" value="UniProtKB-SubCell"/>
</dbReference>
<feature type="domain" description="U-box" evidence="11">
    <location>
        <begin position="959"/>
        <end position="1032"/>
    </location>
</feature>
<comment type="subcellular location">
    <subcellularLocation>
        <location evidence="3">Cytoplasm</location>
    </subcellularLocation>
    <subcellularLocation>
        <location evidence="2">Nucleus</location>
    </subcellularLocation>
</comment>
<proteinExistence type="inferred from homology"/>
<dbReference type="GO" id="GO:0000151">
    <property type="term" value="C:ubiquitin ligase complex"/>
    <property type="evidence" value="ECO:0007669"/>
    <property type="project" value="InterPro"/>
</dbReference>
<accession>A0A0M0KBH4</accession>
<dbReference type="Proteomes" id="UP000037460">
    <property type="component" value="Unassembled WGS sequence"/>
</dbReference>
<dbReference type="GO" id="GO:0000209">
    <property type="term" value="P:protein polyubiquitination"/>
    <property type="evidence" value="ECO:0007669"/>
    <property type="project" value="TreeGrafter"/>
</dbReference>
<keyword evidence="10" id="KW-0539">Nucleus</keyword>
<evidence type="ECO:0000256" key="8">
    <source>
        <dbReference type="ARBA" id="ARBA00022679"/>
    </source>
</evidence>
<dbReference type="InterPro" id="IPR045132">
    <property type="entry name" value="UBE4"/>
</dbReference>
<evidence type="ECO:0000256" key="2">
    <source>
        <dbReference type="ARBA" id="ARBA00004123"/>
    </source>
</evidence>
<dbReference type="Pfam" id="PF04564">
    <property type="entry name" value="U-box"/>
    <property type="match status" value="1"/>
</dbReference>
<evidence type="ECO:0000256" key="4">
    <source>
        <dbReference type="ARBA" id="ARBA00004906"/>
    </source>
</evidence>
<evidence type="ECO:0000256" key="5">
    <source>
        <dbReference type="ARBA" id="ARBA00007434"/>
    </source>
</evidence>
<dbReference type="SUPFAM" id="SSF57850">
    <property type="entry name" value="RING/U-box"/>
    <property type="match status" value="1"/>
</dbReference>
<dbReference type="PANTHER" id="PTHR13931">
    <property type="entry name" value="UBIQUITINATION FACTOR E4"/>
    <property type="match status" value="1"/>
</dbReference>
<dbReference type="FunFam" id="3.30.40.10:FF:000055">
    <property type="entry name" value="Ubiquitin conjugation factor e4 a"/>
    <property type="match status" value="1"/>
</dbReference>
<evidence type="ECO:0000256" key="6">
    <source>
        <dbReference type="ARBA" id="ARBA00012483"/>
    </source>
</evidence>
<dbReference type="EC" id="2.3.2.27" evidence="6"/>
<evidence type="ECO:0000256" key="10">
    <source>
        <dbReference type="ARBA" id="ARBA00023242"/>
    </source>
</evidence>
<protein>
    <recommendedName>
        <fullName evidence="6">RING-type E3 ubiquitin transferase</fullName>
        <ecNumber evidence="6">2.3.2.27</ecNumber>
    </recommendedName>
</protein>
<dbReference type="GO" id="GO:0005634">
    <property type="term" value="C:nucleus"/>
    <property type="evidence" value="ECO:0007669"/>
    <property type="project" value="UniProtKB-SubCell"/>
</dbReference>
<evidence type="ECO:0000313" key="13">
    <source>
        <dbReference type="Proteomes" id="UP000037460"/>
    </source>
</evidence>
<reference evidence="13" key="1">
    <citation type="journal article" date="2015" name="PLoS Genet.">
        <title>Genome Sequence and Transcriptome Analyses of Chrysochromulina tobin: Metabolic Tools for Enhanced Algal Fitness in the Prominent Order Prymnesiales (Haptophyceae).</title>
        <authorList>
            <person name="Hovde B.T."/>
            <person name="Deodato C.R."/>
            <person name="Hunsperger H.M."/>
            <person name="Ryken S.A."/>
            <person name="Yost W."/>
            <person name="Jha R.K."/>
            <person name="Patterson J."/>
            <person name="Monnat R.J. Jr."/>
            <person name="Barlow S.B."/>
            <person name="Starkenburg S.R."/>
            <person name="Cattolico R.A."/>
        </authorList>
    </citation>
    <scope>NUCLEOTIDE SEQUENCE</scope>
    <source>
        <strain evidence="13">CCMP291</strain>
    </source>
</reference>
<evidence type="ECO:0000259" key="11">
    <source>
        <dbReference type="PROSITE" id="PS51698"/>
    </source>
</evidence>
<keyword evidence="8" id="KW-0808">Transferase</keyword>
<evidence type="ECO:0000256" key="9">
    <source>
        <dbReference type="ARBA" id="ARBA00022786"/>
    </source>
</evidence>
<evidence type="ECO:0000256" key="1">
    <source>
        <dbReference type="ARBA" id="ARBA00000900"/>
    </source>
</evidence>
<dbReference type="Pfam" id="PF10408">
    <property type="entry name" value="Ufd2P_core"/>
    <property type="match status" value="1"/>
</dbReference>
<dbReference type="OrthoDB" id="20295at2759"/>
<dbReference type="SMART" id="SM00504">
    <property type="entry name" value="Ubox"/>
    <property type="match status" value="1"/>
</dbReference>
<keyword evidence="9" id="KW-0833">Ubl conjugation pathway</keyword>
<comment type="similarity">
    <text evidence="5">Belongs to the ubiquitin conjugation factor E4 family.</text>
</comment>
<evidence type="ECO:0000313" key="12">
    <source>
        <dbReference type="EMBL" id="KOO35937.1"/>
    </source>
</evidence>
<dbReference type="EMBL" id="JWZX01000699">
    <property type="protein sequence ID" value="KOO35937.1"/>
    <property type="molecule type" value="Genomic_DNA"/>
</dbReference>
<dbReference type="GO" id="GO:0006511">
    <property type="term" value="P:ubiquitin-dependent protein catabolic process"/>
    <property type="evidence" value="ECO:0007669"/>
    <property type="project" value="InterPro"/>
</dbReference>
<comment type="pathway">
    <text evidence="4">Protein modification; protein ubiquitination.</text>
</comment>
<dbReference type="InterPro" id="IPR019474">
    <property type="entry name" value="Ub_conjug_fac_E4_core"/>
</dbReference>
<gene>
    <name evidence="12" type="ORF">Ctob_008417</name>
</gene>
<comment type="catalytic activity">
    <reaction evidence="1">
        <text>S-ubiquitinyl-[E2 ubiquitin-conjugating enzyme]-L-cysteine + [acceptor protein]-L-lysine = [E2 ubiquitin-conjugating enzyme]-L-cysteine + N(6)-ubiquitinyl-[acceptor protein]-L-lysine.</text>
        <dbReference type="EC" id="2.3.2.27"/>
    </reaction>
</comment>
<dbReference type="PROSITE" id="PS51698">
    <property type="entry name" value="U_BOX"/>
    <property type="match status" value="1"/>
</dbReference>
<dbReference type="InterPro" id="IPR003613">
    <property type="entry name" value="Ubox_domain"/>
</dbReference>
<dbReference type="UniPathway" id="UPA00143"/>
<keyword evidence="13" id="KW-1185">Reference proteome</keyword>
<name>A0A0M0KBH4_9EUKA</name>
<dbReference type="GO" id="GO:0036503">
    <property type="term" value="P:ERAD pathway"/>
    <property type="evidence" value="ECO:0007669"/>
    <property type="project" value="InterPro"/>
</dbReference>